<evidence type="ECO:0000313" key="1">
    <source>
        <dbReference type="EMBL" id="ALU40845.1"/>
    </source>
</evidence>
<reference evidence="2 4" key="2">
    <citation type="submission" date="2019-07" db="EMBL/GenBank/DDBJ databases">
        <title>Whole genome shotgun sequence of Kocuria flava NBRC 107626.</title>
        <authorList>
            <person name="Hosoyama A."/>
            <person name="Uohara A."/>
            <person name="Ohji S."/>
            <person name="Ichikawa N."/>
        </authorList>
    </citation>
    <scope>NUCLEOTIDE SEQUENCE [LARGE SCALE GENOMIC DNA]</scope>
    <source>
        <strain evidence="2 4">NBRC 107626</strain>
    </source>
</reference>
<dbReference type="OrthoDB" id="3337229at2"/>
<dbReference type="Pfam" id="PF05621">
    <property type="entry name" value="TniB"/>
    <property type="match status" value="1"/>
</dbReference>
<evidence type="ECO:0000313" key="3">
    <source>
        <dbReference type="Proteomes" id="UP000057181"/>
    </source>
</evidence>
<evidence type="ECO:0000313" key="2">
    <source>
        <dbReference type="EMBL" id="GEO93465.1"/>
    </source>
</evidence>
<keyword evidence="4" id="KW-1185">Reference proteome</keyword>
<dbReference type="EMBL" id="BJZR01000120">
    <property type="protein sequence ID" value="GEO93465.1"/>
    <property type="molecule type" value="Genomic_DNA"/>
</dbReference>
<dbReference type="InterPro" id="IPR008868">
    <property type="entry name" value="TniB"/>
</dbReference>
<accession>A0A0U2P1S4</accession>
<organism evidence="1 3">
    <name type="scientific">Kocuria flava</name>
    <dbReference type="NCBI Taxonomy" id="446860"/>
    <lineage>
        <taxon>Bacteria</taxon>
        <taxon>Bacillati</taxon>
        <taxon>Actinomycetota</taxon>
        <taxon>Actinomycetes</taxon>
        <taxon>Micrococcales</taxon>
        <taxon>Micrococcaceae</taxon>
        <taxon>Kocuria</taxon>
    </lineage>
</organism>
<dbReference type="AlphaFoldDB" id="A0A0U2P1S4"/>
<dbReference type="RefSeq" id="WP_058859525.1">
    <property type="nucleotide sequence ID" value="NZ_BJZR01000120.1"/>
</dbReference>
<dbReference type="KEGG" id="kfv:AS188_15060"/>
<evidence type="ECO:0000313" key="4">
    <source>
        <dbReference type="Proteomes" id="UP000321155"/>
    </source>
</evidence>
<reference evidence="1 3" key="1">
    <citation type="submission" date="2015-11" db="EMBL/GenBank/DDBJ databases">
        <title>Complete Genome Sequence of Kocuria flava strain HO-9041.</title>
        <authorList>
            <person name="Zhou M."/>
            <person name="Dai J."/>
        </authorList>
    </citation>
    <scope>NUCLEOTIDE SEQUENCE [LARGE SCALE GENOMIC DNA]</scope>
    <source>
        <strain evidence="1 3">HO-9041</strain>
    </source>
</reference>
<protein>
    <submittedName>
        <fullName evidence="1">ATP/GTP-binding protein</fullName>
    </submittedName>
</protein>
<dbReference type="STRING" id="446860.AS188_15060"/>
<dbReference type="Gene3D" id="3.40.50.300">
    <property type="entry name" value="P-loop containing nucleotide triphosphate hydrolases"/>
    <property type="match status" value="1"/>
</dbReference>
<dbReference type="SUPFAM" id="SSF52540">
    <property type="entry name" value="P-loop containing nucleoside triphosphate hydrolases"/>
    <property type="match status" value="1"/>
</dbReference>
<sequence length="355" mass="39788">MSNLGAAWLQANDTQPYQLSRKQGWDAFVNSIPRTELEVLSRAQMDRLSEEELADYNEARIVWHANPPTVKTPQLARAYQVIDEVMASSRRDGSKLRGSVVIDAQPGLGKTTIATRYARDFHLRTYRRHGPLTEQGHQRLPVAFVPLSAGTTLKGLNEKILEFFGHPATGRATRTDLTRLVVDCVTSCETKLIVIDDLHFVDFRHRNGVEVSNHLKGLANELPATFIYIGVNLADKQFFDEGLIGEQAVYSQTSRRATRCPVAPFQINTDASMRAWLELLTTMERHLKLADARPGMLVDHSKEIFRRTQGYIASLTTLIDRVSYRAITSGAETITKEIIDDVVIDNAAELSQPSE</sequence>
<name>A0A0U2P1S4_9MICC</name>
<dbReference type="Proteomes" id="UP000321155">
    <property type="component" value="Unassembled WGS sequence"/>
</dbReference>
<proteinExistence type="predicted"/>
<dbReference type="InterPro" id="IPR027417">
    <property type="entry name" value="P-loop_NTPase"/>
</dbReference>
<dbReference type="EMBL" id="CP013254">
    <property type="protein sequence ID" value="ALU40845.1"/>
    <property type="molecule type" value="Genomic_DNA"/>
</dbReference>
<dbReference type="Proteomes" id="UP000057181">
    <property type="component" value="Chromosome"/>
</dbReference>
<gene>
    <name evidence="1" type="ORF">AS188_15060</name>
    <name evidence="2" type="ORF">KFL01_27710</name>
</gene>